<protein>
    <recommendedName>
        <fullName evidence="4 5">Eukaryotic translation initiation factor 3 subunit E</fullName>
        <shortName evidence="4">eIF3e</shortName>
    </recommendedName>
    <alternativeName>
        <fullName evidence="4">Eukaryotic translation initiation factor 3 subunit 6</fullName>
    </alternativeName>
</protein>
<dbReference type="CDD" id="cd21378">
    <property type="entry name" value="eIF3E"/>
    <property type="match status" value="1"/>
</dbReference>
<comment type="subunit">
    <text evidence="4 5">Component of the eukaryotic translation initiation factor 3 (eIF-3) complex.</text>
</comment>
<proteinExistence type="inferred from homology"/>
<dbReference type="Pfam" id="PF09440">
    <property type="entry name" value="eIF3_N"/>
    <property type="match status" value="1"/>
</dbReference>
<dbReference type="SUPFAM" id="SSF46785">
    <property type="entry name" value="Winged helix' DNA-binding domain"/>
    <property type="match status" value="1"/>
</dbReference>
<keyword evidence="3 4" id="KW-0648">Protein biosynthesis</keyword>
<feature type="domain" description="PCI" evidence="6">
    <location>
        <begin position="228"/>
        <end position="399"/>
    </location>
</feature>
<dbReference type="GO" id="GO:0033290">
    <property type="term" value="C:eukaryotic 48S preinitiation complex"/>
    <property type="evidence" value="ECO:0007669"/>
    <property type="project" value="UniProtKB-UniRule"/>
</dbReference>
<organism evidence="7 8">
    <name type="scientific">Acrasis kona</name>
    <dbReference type="NCBI Taxonomy" id="1008807"/>
    <lineage>
        <taxon>Eukaryota</taxon>
        <taxon>Discoba</taxon>
        <taxon>Heterolobosea</taxon>
        <taxon>Tetramitia</taxon>
        <taxon>Eutetramitia</taxon>
        <taxon>Acrasidae</taxon>
        <taxon>Acrasis</taxon>
    </lineage>
</organism>
<evidence type="ECO:0000256" key="5">
    <source>
        <dbReference type="PIRNR" id="PIRNR016255"/>
    </source>
</evidence>
<dbReference type="InterPro" id="IPR016650">
    <property type="entry name" value="eIF3e"/>
</dbReference>
<dbReference type="GO" id="GO:0001732">
    <property type="term" value="P:formation of cytoplasmic translation initiation complex"/>
    <property type="evidence" value="ECO:0007669"/>
    <property type="project" value="UniProtKB-UniRule"/>
</dbReference>
<keyword evidence="2 4" id="KW-0396">Initiation factor</keyword>
<comment type="subcellular location">
    <subcellularLocation>
        <location evidence="4 5">Cytoplasm</location>
    </subcellularLocation>
</comment>
<comment type="similarity">
    <text evidence="4 5">Belongs to the eIF-3 subunit E family.</text>
</comment>
<name>A0AAW2ZFT8_9EUKA</name>
<sequence>MTEYDLTQKVTPFLDSHLVLPLLGFLRGDSVDIYAKADVLKAELDVLQKTKMQDTIIDVYKVVNKDSQVPDEMTQERDEIKNNIANLLKTCKPLMDVLQDEQTVKDLRTNNDFSLSNIKGVDISVLDSFYSLARLKYQTGQYEDAAAMLYDAKLLYQAEQGIEAQDKAYRAAWGKLASEILASIKSGQWDVASEDLNELREIIDARQFDSNLQQLEHRSWWIHWSLFVFWNHPNGRSGIIDQFFLEKYLSVIQNSCPWVLRYLAVAVVINKRRRSQLKDLVKVIEQESNTYSDPVLKFLANLYIKVDFEGAQSELPACSKVLANDYFLHSFVADFLENSRVFIFESYAKIHKVIDLDSLSQRLGVDVTEKWVANLIRNARYSAKIYSDEKRVVMAEQSPNIYQQIVERTEGATNRSNILQKNVLNLEKRLKAQTVKE</sequence>
<evidence type="ECO:0000256" key="2">
    <source>
        <dbReference type="ARBA" id="ARBA00022540"/>
    </source>
</evidence>
<dbReference type="Proteomes" id="UP001431209">
    <property type="component" value="Unassembled WGS sequence"/>
</dbReference>
<dbReference type="GO" id="GO:0071540">
    <property type="term" value="C:eukaryotic translation initiation factor 3 complex, eIF3e"/>
    <property type="evidence" value="ECO:0007669"/>
    <property type="project" value="UniProtKB-UniRule"/>
</dbReference>
<evidence type="ECO:0000256" key="4">
    <source>
        <dbReference type="HAMAP-Rule" id="MF_03004"/>
    </source>
</evidence>
<dbReference type="PANTHER" id="PTHR10317">
    <property type="entry name" value="EUKARYOTIC TRANSLATION INITIATION FACTOR 3 SUBUNIT E"/>
    <property type="match status" value="1"/>
</dbReference>
<keyword evidence="1 4" id="KW-0963">Cytoplasm</keyword>
<dbReference type="SMART" id="SM00088">
    <property type="entry name" value="PINT"/>
    <property type="match status" value="1"/>
</dbReference>
<reference evidence="7 8" key="1">
    <citation type="submission" date="2024-03" db="EMBL/GenBank/DDBJ databases">
        <title>The Acrasis kona genome and developmental transcriptomes reveal deep origins of eukaryotic multicellular pathways.</title>
        <authorList>
            <person name="Sheikh S."/>
            <person name="Fu C.-J."/>
            <person name="Brown M.W."/>
            <person name="Baldauf S.L."/>
        </authorList>
    </citation>
    <scope>NUCLEOTIDE SEQUENCE [LARGE SCALE GENOMIC DNA]</scope>
    <source>
        <strain evidence="7 8">ATCC MYA-3509</strain>
    </source>
</reference>
<dbReference type="InterPro" id="IPR036390">
    <property type="entry name" value="WH_DNA-bd_sf"/>
</dbReference>
<dbReference type="EMBL" id="JAOPGA020001473">
    <property type="protein sequence ID" value="KAL0488747.1"/>
    <property type="molecule type" value="Genomic_DNA"/>
</dbReference>
<dbReference type="GO" id="GO:0016282">
    <property type="term" value="C:eukaryotic 43S preinitiation complex"/>
    <property type="evidence" value="ECO:0007669"/>
    <property type="project" value="UniProtKB-UniRule"/>
</dbReference>
<dbReference type="AlphaFoldDB" id="A0AAW2ZFT8"/>
<comment type="function">
    <text evidence="4">Component of the eukaryotic translation initiation factor 3 (eIF-3) complex, which is involved in protein synthesis of a specialized repertoire of mRNAs and, together with other initiation factors, stimulates binding of mRNA and methionyl-tRNAi to the 40S ribosome. The eIF-3 complex specifically targets and initiates translation of a subset of mRNAs involved in cell proliferation.</text>
</comment>
<dbReference type="Pfam" id="PF01399">
    <property type="entry name" value="PCI"/>
    <property type="match status" value="1"/>
</dbReference>
<dbReference type="HAMAP" id="MF_03004">
    <property type="entry name" value="eIF3e"/>
    <property type="match status" value="1"/>
</dbReference>
<dbReference type="SMART" id="SM01186">
    <property type="entry name" value="eIF3_N"/>
    <property type="match status" value="1"/>
</dbReference>
<evidence type="ECO:0000313" key="8">
    <source>
        <dbReference type="Proteomes" id="UP001431209"/>
    </source>
</evidence>
<evidence type="ECO:0000313" key="7">
    <source>
        <dbReference type="EMBL" id="KAL0488747.1"/>
    </source>
</evidence>
<evidence type="ECO:0000256" key="1">
    <source>
        <dbReference type="ARBA" id="ARBA00022490"/>
    </source>
</evidence>
<accession>A0AAW2ZFT8</accession>
<dbReference type="PIRSF" id="PIRSF016255">
    <property type="entry name" value="eIF3e_su6"/>
    <property type="match status" value="1"/>
</dbReference>
<dbReference type="InterPro" id="IPR019010">
    <property type="entry name" value="eIF3e_N"/>
</dbReference>
<evidence type="ECO:0000256" key="3">
    <source>
        <dbReference type="ARBA" id="ARBA00022917"/>
    </source>
</evidence>
<evidence type="ECO:0000259" key="6">
    <source>
        <dbReference type="PROSITE" id="PS50250"/>
    </source>
</evidence>
<dbReference type="PROSITE" id="PS50250">
    <property type="entry name" value="PCI"/>
    <property type="match status" value="1"/>
</dbReference>
<gene>
    <name evidence="7" type="ORF">AKO1_015821</name>
</gene>
<keyword evidence="8" id="KW-1185">Reference proteome</keyword>
<dbReference type="GO" id="GO:0003743">
    <property type="term" value="F:translation initiation factor activity"/>
    <property type="evidence" value="ECO:0007669"/>
    <property type="project" value="UniProtKB-UniRule"/>
</dbReference>
<dbReference type="InterPro" id="IPR000717">
    <property type="entry name" value="PCI_dom"/>
</dbReference>
<comment type="caution">
    <text evidence="7">The sequence shown here is derived from an EMBL/GenBank/DDBJ whole genome shotgun (WGS) entry which is preliminary data.</text>
</comment>